<sequence>MNKLEDTVRNNKELLYATINHYRKQINLDEAYDKHIKYQLKQYLLQEVSNFGEKGYTSLDNKKLLDILHPDKDNKILSKCDLSRIANYFNIYSKDNTIDYKKGIHLTKDMTIGLYPLYGEYDDFNEYDASYIKLAAYFITSDKNVNKEITDTIWIKEVVH</sequence>
<proteinExistence type="predicted"/>
<evidence type="ECO:0000313" key="2">
    <source>
        <dbReference type="Proteomes" id="UP000308874"/>
    </source>
</evidence>
<dbReference type="EMBL" id="MK504443">
    <property type="protein sequence ID" value="QBJ03399.1"/>
    <property type="molecule type" value="Genomic_DNA"/>
</dbReference>
<gene>
    <name evidence="1" type="ORF">B521_0049</name>
</gene>
<name>A0A4Y5FEC5_9CAUD</name>
<evidence type="ECO:0000313" key="1">
    <source>
        <dbReference type="EMBL" id="QBJ03399.1"/>
    </source>
</evidence>
<accession>A0A4Y5FEC5</accession>
<reference evidence="1 2" key="1">
    <citation type="submission" date="2019-02" db="EMBL/GenBank/DDBJ databases">
        <title>Isolation of virulent Lactobacillus brevis phages.</title>
        <authorList>
            <person name="Feyereisen M."/>
            <person name="Mahony J."/>
            <person name="O'Sullivan T."/>
            <person name="van Sinderen D."/>
        </authorList>
    </citation>
    <scope>NUCLEOTIDE SEQUENCE [LARGE SCALE GENOMIC DNA]</scope>
</reference>
<keyword evidence="2" id="KW-1185">Reference proteome</keyword>
<organism evidence="1 2">
    <name type="scientific">Lactobacillus phage 521B</name>
    <dbReference type="NCBI Taxonomy" id="2510942"/>
    <lineage>
        <taxon>Viruses</taxon>
        <taxon>Duplodnaviria</taxon>
        <taxon>Heunggongvirae</taxon>
        <taxon>Uroviricota</taxon>
        <taxon>Caudoviricetes</taxon>
        <taxon>Herelleviridae</taxon>
        <taxon>Tybeckvirus</taxon>
        <taxon>Tybeckvirus tv521B</taxon>
    </lineage>
</organism>
<protein>
    <submittedName>
        <fullName evidence="1">Uncharacterized protein</fullName>
    </submittedName>
</protein>
<dbReference type="Proteomes" id="UP000308874">
    <property type="component" value="Segment"/>
</dbReference>